<keyword evidence="2" id="KW-0560">Oxidoreductase</keyword>
<dbReference type="GO" id="GO:0016491">
    <property type="term" value="F:oxidoreductase activity"/>
    <property type="evidence" value="ECO:0007669"/>
    <property type="project" value="UniProtKB-KW"/>
</dbReference>
<dbReference type="EMBL" id="FNXT01000989">
    <property type="protein sequence ID" value="SZX70379.1"/>
    <property type="molecule type" value="Genomic_DNA"/>
</dbReference>
<reference evidence="4 5" key="1">
    <citation type="submission" date="2016-10" db="EMBL/GenBank/DDBJ databases">
        <authorList>
            <person name="Cai Z."/>
        </authorList>
    </citation>
    <scope>NUCLEOTIDE SEQUENCE [LARGE SCALE GENOMIC DNA]</scope>
</reference>
<accession>A0A383VZR9</accession>
<dbReference type="InterPro" id="IPR036291">
    <property type="entry name" value="NAD(P)-bd_dom_sf"/>
</dbReference>
<dbReference type="PANTHER" id="PTHR24320:SF148">
    <property type="entry name" value="NAD(P)-BINDING ROSSMANN-FOLD SUPERFAMILY PROTEIN"/>
    <property type="match status" value="1"/>
</dbReference>
<evidence type="ECO:0000256" key="2">
    <source>
        <dbReference type="ARBA" id="ARBA00023002"/>
    </source>
</evidence>
<name>A0A383VZR9_TETOB</name>
<protein>
    <submittedName>
        <fullName evidence="4">Uncharacterized protein</fullName>
    </submittedName>
</protein>
<evidence type="ECO:0000256" key="3">
    <source>
        <dbReference type="RuleBase" id="RU000363"/>
    </source>
</evidence>
<keyword evidence="5" id="KW-1185">Reference proteome</keyword>
<dbReference type="PANTHER" id="PTHR24320">
    <property type="entry name" value="RETINOL DEHYDROGENASE"/>
    <property type="match status" value="1"/>
</dbReference>
<dbReference type="PRINTS" id="PR00081">
    <property type="entry name" value="GDHRDH"/>
</dbReference>
<dbReference type="SUPFAM" id="SSF51735">
    <property type="entry name" value="NAD(P)-binding Rossmann-fold domains"/>
    <property type="match status" value="1"/>
</dbReference>
<dbReference type="InterPro" id="IPR002347">
    <property type="entry name" value="SDR_fam"/>
</dbReference>
<dbReference type="STRING" id="3088.A0A383VZR9"/>
<dbReference type="AlphaFoldDB" id="A0A383VZR9"/>
<gene>
    <name evidence="4" type="ORF">BQ4739_LOCUS10596</name>
</gene>
<dbReference type="PRINTS" id="PR00080">
    <property type="entry name" value="SDRFAMILY"/>
</dbReference>
<dbReference type="Pfam" id="PF00106">
    <property type="entry name" value="adh_short"/>
    <property type="match status" value="1"/>
</dbReference>
<dbReference type="Gene3D" id="3.40.50.720">
    <property type="entry name" value="NAD(P)-binding Rossmann-like Domain"/>
    <property type="match status" value="1"/>
</dbReference>
<comment type="similarity">
    <text evidence="1 3">Belongs to the short-chain dehydrogenases/reductases (SDR) family.</text>
</comment>
<organism evidence="4 5">
    <name type="scientific">Tetradesmus obliquus</name>
    <name type="common">Green alga</name>
    <name type="synonym">Acutodesmus obliquus</name>
    <dbReference type="NCBI Taxonomy" id="3088"/>
    <lineage>
        <taxon>Eukaryota</taxon>
        <taxon>Viridiplantae</taxon>
        <taxon>Chlorophyta</taxon>
        <taxon>core chlorophytes</taxon>
        <taxon>Chlorophyceae</taxon>
        <taxon>CS clade</taxon>
        <taxon>Sphaeropleales</taxon>
        <taxon>Scenedesmaceae</taxon>
        <taxon>Tetradesmus</taxon>
    </lineage>
</organism>
<evidence type="ECO:0000256" key="1">
    <source>
        <dbReference type="ARBA" id="ARBA00006484"/>
    </source>
</evidence>
<evidence type="ECO:0000313" key="5">
    <source>
        <dbReference type="Proteomes" id="UP000256970"/>
    </source>
</evidence>
<evidence type="ECO:0000313" key="4">
    <source>
        <dbReference type="EMBL" id="SZX70379.1"/>
    </source>
</evidence>
<dbReference type="Proteomes" id="UP000256970">
    <property type="component" value="Unassembled WGS sequence"/>
</dbReference>
<proteinExistence type="inferred from homology"/>
<sequence>MHPYPLSPQNLIETISGWIRGPAIPDLSGKVAVVSGFNSGIGYHTTKALLEHGAEVIGIARSDDRGHEAVAQLKEQVPGAKISLKLCNMELLSEVRGLAKELLAMPANISLLINNAGRFLDQGFSVTKEGIEHTLALDYFGHAYLTLLLLEKMLSNGPGRIINVCSQAEMFGSLDWSDMKGVSRQSSGMPAYGRAKLSLLLFTFELQRRLRLTGAQVEAFAVHPGLVNSRLFDKMSFRYPFALFTYTMSAIMGLTTQQGALSSIYAATHPELSGKGGRYIGPSYTFNAFCCYPRKPLNPRAADVDAWRRLWDETYAVIEDVTGQQVPRTLPPVGTRV</sequence>